<dbReference type="Pfam" id="PF07228">
    <property type="entry name" value="SpoIIE"/>
    <property type="match status" value="1"/>
</dbReference>
<dbReference type="PANTHER" id="PTHR43304">
    <property type="entry name" value="PHYTOCHROME-LIKE PROTEIN CPH1"/>
    <property type="match status" value="1"/>
</dbReference>
<dbReference type="InterPro" id="IPR013655">
    <property type="entry name" value="PAS_fold_3"/>
</dbReference>
<dbReference type="AlphaFoldDB" id="A0A2W1N2A3"/>
<dbReference type="PROSITE" id="PS50113">
    <property type="entry name" value="PAC"/>
    <property type="match status" value="1"/>
</dbReference>
<dbReference type="CDD" id="cd00130">
    <property type="entry name" value="PAS"/>
    <property type="match status" value="1"/>
</dbReference>
<evidence type="ECO:0000313" key="9">
    <source>
        <dbReference type="EMBL" id="PZE17954.1"/>
    </source>
</evidence>
<dbReference type="Proteomes" id="UP000249248">
    <property type="component" value="Unassembled WGS sequence"/>
</dbReference>
<dbReference type="PROSITE" id="PS50112">
    <property type="entry name" value="PAS"/>
    <property type="match status" value="2"/>
</dbReference>
<dbReference type="OrthoDB" id="9763484at2"/>
<dbReference type="SMART" id="SM00086">
    <property type="entry name" value="PAC"/>
    <property type="match status" value="2"/>
</dbReference>
<keyword evidence="6" id="KW-0472">Membrane</keyword>
<feature type="domain" description="PAS" evidence="7">
    <location>
        <begin position="175"/>
        <end position="233"/>
    </location>
</feature>
<dbReference type="GO" id="GO:0004673">
    <property type="term" value="F:protein histidine kinase activity"/>
    <property type="evidence" value="ECO:0007669"/>
    <property type="project" value="UniProtKB-EC"/>
</dbReference>
<evidence type="ECO:0000256" key="3">
    <source>
        <dbReference type="ARBA" id="ARBA00022553"/>
    </source>
</evidence>
<dbReference type="InterPro" id="IPR000014">
    <property type="entry name" value="PAS"/>
</dbReference>
<dbReference type="InterPro" id="IPR035965">
    <property type="entry name" value="PAS-like_dom_sf"/>
</dbReference>
<dbReference type="InterPro" id="IPR052162">
    <property type="entry name" value="Sensor_kinase/Photoreceptor"/>
</dbReference>
<evidence type="ECO:0000256" key="5">
    <source>
        <dbReference type="ARBA" id="ARBA00022777"/>
    </source>
</evidence>
<proteinExistence type="predicted"/>
<dbReference type="Pfam" id="PF08447">
    <property type="entry name" value="PAS_3"/>
    <property type="match status" value="1"/>
</dbReference>
<dbReference type="EMBL" id="QKSB01000002">
    <property type="protein sequence ID" value="PZE17954.1"/>
    <property type="molecule type" value="Genomic_DNA"/>
</dbReference>
<gene>
    <name evidence="9" type="ORF">DNU06_04875</name>
</gene>
<evidence type="ECO:0000256" key="6">
    <source>
        <dbReference type="SAM" id="Phobius"/>
    </source>
</evidence>
<accession>A0A2W1N2A3</accession>
<comment type="caution">
    <text evidence="9">The sequence shown here is derived from an EMBL/GenBank/DDBJ whole genome shotgun (WGS) entry which is preliminary data.</text>
</comment>
<reference evidence="9 10" key="1">
    <citation type="submission" date="2018-06" db="EMBL/GenBank/DDBJ databases">
        <title>The draft genome sequence of Crocinitomix sp. SM1701.</title>
        <authorList>
            <person name="Zhang X."/>
        </authorList>
    </citation>
    <scope>NUCLEOTIDE SEQUENCE [LARGE SCALE GENOMIC DNA]</scope>
    <source>
        <strain evidence="9 10">SM1701</strain>
    </source>
</reference>
<evidence type="ECO:0000259" key="8">
    <source>
        <dbReference type="PROSITE" id="PS50113"/>
    </source>
</evidence>
<keyword evidence="5" id="KW-0418">Kinase</keyword>
<dbReference type="RefSeq" id="WP_111062105.1">
    <property type="nucleotide sequence ID" value="NZ_JBHUCU010000002.1"/>
</dbReference>
<dbReference type="InterPro" id="IPR001932">
    <property type="entry name" value="PPM-type_phosphatase-like_dom"/>
</dbReference>
<feature type="domain" description="PAS" evidence="7">
    <location>
        <begin position="46"/>
        <end position="116"/>
    </location>
</feature>
<evidence type="ECO:0000259" key="7">
    <source>
        <dbReference type="PROSITE" id="PS50112"/>
    </source>
</evidence>
<evidence type="ECO:0000256" key="1">
    <source>
        <dbReference type="ARBA" id="ARBA00000085"/>
    </source>
</evidence>
<dbReference type="Pfam" id="PF13426">
    <property type="entry name" value="PAS_9"/>
    <property type="match status" value="1"/>
</dbReference>
<dbReference type="SMART" id="SM00331">
    <property type="entry name" value="PP2C_SIG"/>
    <property type="match status" value="1"/>
</dbReference>
<comment type="catalytic activity">
    <reaction evidence="1">
        <text>ATP + protein L-histidine = ADP + protein N-phospho-L-histidine.</text>
        <dbReference type="EC" id="2.7.13.3"/>
    </reaction>
</comment>
<feature type="domain" description="PAC" evidence="8">
    <location>
        <begin position="120"/>
        <end position="174"/>
    </location>
</feature>
<keyword evidence="6" id="KW-1133">Transmembrane helix</keyword>
<dbReference type="InterPro" id="IPR000700">
    <property type="entry name" value="PAS-assoc_C"/>
</dbReference>
<keyword evidence="4" id="KW-0808">Transferase</keyword>
<dbReference type="Gene3D" id="3.30.450.20">
    <property type="entry name" value="PAS domain"/>
    <property type="match status" value="2"/>
</dbReference>
<dbReference type="EC" id="2.7.13.3" evidence="2"/>
<dbReference type="InterPro" id="IPR036457">
    <property type="entry name" value="PPM-type-like_dom_sf"/>
</dbReference>
<evidence type="ECO:0000256" key="4">
    <source>
        <dbReference type="ARBA" id="ARBA00022679"/>
    </source>
</evidence>
<dbReference type="Gene3D" id="3.60.40.10">
    <property type="entry name" value="PPM-type phosphatase domain"/>
    <property type="match status" value="1"/>
</dbReference>
<evidence type="ECO:0000256" key="2">
    <source>
        <dbReference type="ARBA" id="ARBA00012438"/>
    </source>
</evidence>
<keyword evidence="3" id="KW-0597">Phosphoprotein</keyword>
<feature type="transmembrane region" description="Helical" evidence="6">
    <location>
        <begin position="6"/>
        <end position="28"/>
    </location>
</feature>
<organism evidence="9 10">
    <name type="scientific">Putridiphycobacter roseus</name>
    <dbReference type="NCBI Taxonomy" id="2219161"/>
    <lineage>
        <taxon>Bacteria</taxon>
        <taxon>Pseudomonadati</taxon>
        <taxon>Bacteroidota</taxon>
        <taxon>Flavobacteriia</taxon>
        <taxon>Flavobacteriales</taxon>
        <taxon>Crocinitomicaceae</taxon>
        <taxon>Putridiphycobacter</taxon>
    </lineage>
</organism>
<dbReference type="SUPFAM" id="SSF55785">
    <property type="entry name" value="PYP-like sensor domain (PAS domain)"/>
    <property type="match status" value="2"/>
</dbReference>
<name>A0A2W1N2A3_9FLAO</name>
<keyword evidence="10" id="KW-1185">Reference proteome</keyword>
<dbReference type="PANTHER" id="PTHR43304:SF1">
    <property type="entry name" value="PAC DOMAIN-CONTAINING PROTEIN"/>
    <property type="match status" value="1"/>
</dbReference>
<keyword evidence="6" id="KW-0812">Transmembrane</keyword>
<dbReference type="NCBIfam" id="TIGR00229">
    <property type="entry name" value="sensory_box"/>
    <property type="match status" value="2"/>
</dbReference>
<dbReference type="SMART" id="SM00091">
    <property type="entry name" value="PAS"/>
    <property type="match status" value="2"/>
</dbReference>
<dbReference type="InterPro" id="IPR001610">
    <property type="entry name" value="PAC"/>
</dbReference>
<protein>
    <recommendedName>
        <fullName evidence="2">histidine kinase</fullName>
        <ecNumber evidence="2">2.7.13.3</ecNumber>
    </recommendedName>
</protein>
<evidence type="ECO:0000313" key="10">
    <source>
        <dbReference type="Proteomes" id="UP000249248"/>
    </source>
</evidence>
<sequence>MELANSTIELILIVLILLVITLAFRLIISFKKQQKLSTKITVLQSEKNQFEHMIETVSDIIYSANIQGEFTYLNDTVESITGYRKEEILGTKFQDIIEKSHVKRIEKAFSDHFEKGLKQSQHELMIKRKDGSTLWVGQKVTSIFNKDNPKQIDGFYGIVRDINDKKQLSLKLSKEEKTLRQITETLNDVFYLFNIEKNKYEYISPNCNNILGASRNSFYENNNFIDTLIHPEDLILTTNAQKNLKNGIAYDIDFRIISNDEIKWINEKSFPILNKHGELVLNSGICRDITGFKLAQEVIDLQNEEISSSIQYAKNLQDAVLPSSERLLKIVPDSFIFFNPKNIVSGDFYVVDQIRTNEGLSLPTLIVGDCTGHGVPGAVLSLMCNVLVRESFSRTEVNSPAEALDFVRNRLIAFLCAHEEQIINDGMDIAFCVLNKAKNQLYFAGAYISCVIIRDNRIIEYKGDRQHVGYTRNPKPFINHIIDIEKGDCVFLFTDGYTDQFGGERNKKYSKKRLHQLLLDNKHLPMKQISKRLEEEFKAWKNDYEQIDDVTFLGIRID</sequence>